<comment type="cofactor">
    <cofactor evidence="10 12">
        <name>Ca(2+)</name>
        <dbReference type="ChEBI" id="CHEBI:29108"/>
    </cofactor>
    <text evidence="10 12">Binds 2 calcium ions per subunit.</text>
</comment>
<dbReference type="GO" id="GO:0046872">
    <property type="term" value="F:metal ion binding"/>
    <property type="evidence" value="ECO:0007669"/>
    <property type="project" value="UniProtKB-UniRule"/>
</dbReference>
<evidence type="ECO:0000259" key="14">
    <source>
        <dbReference type="PROSITE" id="PS50873"/>
    </source>
</evidence>
<dbReference type="Pfam" id="PF00141">
    <property type="entry name" value="peroxidase"/>
    <property type="match status" value="1"/>
</dbReference>
<evidence type="ECO:0000256" key="9">
    <source>
        <dbReference type="ARBA" id="ARBA00023157"/>
    </source>
</evidence>
<keyword evidence="13" id="KW-0472">Membrane</keyword>
<dbReference type="Gene3D" id="1.10.420.10">
    <property type="entry name" value="Peroxidase, domain 2"/>
    <property type="match status" value="1"/>
</dbReference>
<dbReference type="AlphaFoldDB" id="A0AAN8W0S3"/>
<dbReference type="SUPFAM" id="SSF48113">
    <property type="entry name" value="Heme-dependent peroxidases"/>
    <property type="match status" value="1"/>
</dbReference>
<dbReference type="GO" id="GO:0005576">
    <property type="term" value="C:extracellular region"/>
    <property type="evidence" value="ECO:0007669"/>
    <property type="project" value="UniProtKB-SubCell"/>
</dbReference>
<protein>
    <recommendedName>
        <fullName evidence="3 12">Peroxidase</fullName>
        <ecNumber evidence="3 12">1.11.1.7</ecNumber>
    </recommendedName>
</protein>
<comment type="subcellular location">
    <subcellularLocation>
        <location evidence="12">Secreted</location>
    </subcellularLocation>
</comment>
<feature type="binding site" evidence="10">
    <location>
        <position position="171"/>
    </location>
    <ligand>
        <name>Ca(2+)</name>
        <dbReference type="ChEBI" id="CHEBI:29108"/>
        <label>1</label>
    </ligand>
</feature>
<evidence type="ECO:0000256" key="3">
    <source>
        <dbReference type="ARBA" id="ARBA00012313"/>
    </source>
</evidence>
<comment type="similarity">
    <text evidence="12">Belongs to the peroxidase family. Classical plant (class III) peroxidase subfamily.</text>
</comment>
<dbReference type="Gene3D" id="1.10.520.10">
    <property type="match status" value="1"/>
</dbReference>
<comment type="catalytic activity">
    <reaction evidence="1 12">
        <text>2 a phenolic donor + H2O2 = 2 a phenolic radical donor + 2 H2O</text>
        <dbReference type="Rhea" id="RHEA:56136"/>
        <dbReference type="ChEBI" id="CHEBI:15377"/>
        <dbReference type="ChEBI" id="CHEBI:16240"/>
        <dbReference type="ChEBI" id="CHEBI:139520"/>
        <dbReference type="ChEBI" id="CHEBI:139521"/>
        <dbReference type="EC" id="1.11.1.7"/>
    </reaction>
</comment>
<keyword evidence="6 10" id="KW-0479">Metal-binding</keyword>
<evidence type="ECO:0000256" key="8">
    <source>
        <dbReference type="ARBA" id="ARBA00023004"/>
    </source>
</evidence>
<keyword evidence="7 12" id="KW-0560">Oxidoreductase</keyword>
<keyword evidence="13" id="KW-1133">Transmembrane helix</keyword>
<feature type="binding site" evidence="10">
    <location>
        <position position="157"/>
    </location>
    <ligand>
        <name>Ca(2+)</name>
        <dbReference type="ChEBI" id="CHEBI:29108"/>
        <label>1</label>
    </ligand>
</feature>
<keyword evidence="4 12" id="KW-0575">Peroxidase</keyword>
<comment type="caution">
    <text evidence="15">The sequence shown here is derived from an EMBL/GenBank/DDBJ whole genome shotgun (WGS) entry which is preliminary data.</text>
</comment>
<dbReference type="EMBL" id="JBAMMX010000005">
    <property type="protein sequence ID" value="KAK6939311.1"/>
    <property type="molecule type" value="Genomic_DNA"/>
</dbReference>
<evidence type="ECO:0000256" key="2">
    <source>
        <dbReference type="ARBA" id="ARBA00006873"/>
    </source>
</evidence>
<dbReference type="InterPro" id="IPR002016">
    <property type="entry name" value="Haem_peroxidase"/>
</dbReference>
<reference evidence="15 16" key="1">
    <citation type="submission" date="2023-12" db="EMBL/GenBank/DDBJ databases">
        <title>A high-quality genome assembly for Dillenia turbinata (Dilleniales).</title>
        <authorList>
            <person name="Chanderbali A."/>
        </authorList>
    </citation>
    <scope>NUCLEOTIDE SEQUENCE [LARGE SCALE GENOMIC DNA]</scope>
    <source>
        <strain evidence="15">LSX21</strain>
        <tissue evidence="15">Leaf</tissue>
    </source>
</reference>
<feature type="transmembrane region" description="Helical" evidence="13">
    <location>
        <begin position="103"/>
        <end position="123"/>
    </location>
</feature>
<name>A0AAN8W0S3_9MAGN</name>
<comment type="similarity">
    <text evidence="2">Belongs to the peroxidase family. Ascorbate peroxidase subfamily.</text>
</comment>
<evidence type="ECO:0000256" key="6">
    <source>
        <dbReference type="ARBA" id="ARBA00022723"/>
    </source>
</evidence>
<feature type="binding site" evidence="10">
    <location>
        <position position="159"/>
    </location>
    <ligand>
        <name>Ca(2+)</name>
        <dbReference type="ChEBI" id="CHEBI:29108"/>
        <label>1</label>
    </ligand>
</feature>
<proteinExistence type="inferred from homology"/>
<dbReference type="Proteomes" id="UP001370490">
    <property type="component" value="Unassembled WGS sequence"/>
</dbReference>
<evidence type="ECO:0000256" key="11">
    <source>
        <dbReference type="PIRSR" id="PIRSR600823-5"/>
    </source>
</evidence>
<dbReference type="InterPro" id="IPR010255">
    <property type="entry name" value="Haem_peroxidase_sf"/>
</dbReference>
<feature type="disulfide bond" evidence="11">
    <location>
        <begin position="137"/>
        <end position="197"/>
    </location>
</feature>
<dbReference type="InterPro" id="IPR019793">
    <property type="entry name" value="Peroxidases_heam-ligand_BS"/>
</dbReference>
<evidence type="ECO:0000256" key="12">
    <source>
        <dbReference type="RuleBase" id="RU362060"/>
    </source>
</evidence>
<evidence type="ECO:0000256" key="10">
    <source>
        <dbReference type="PIRSR" id="PIRSR600823-3"/>
    </source>
</evidence>
<dbReference type="GO" id="GO:0042744">
    <property type="term" value="P:hydrogen peroxide catabolic process"/>
    <property type="evidence" value="ECO:0007669"/>
    <property type="project" value="UniProtKB-KW"/>
</dbReference>
<dbReference type="PRINTS" id="PR00461">
    <property type="entry name" value="PLPEROXIDASE"/>
</dbReference>
<dbReference type="FunFam" id="1.10.420.10:FF:000001">
    <property type="entry name" value="Peroxidase"/>
    <property type="match status" value="1"/>
</dbReference>
<organism evidence="15 16">
    <name type="scientific">Dillenia turbinata</name>
    <dbReference type="NCBI Taxonomy" id="194707"/>
    <lineage>
        <taxon>Eukaryota</taxon>
        <taxon>Viridiplantae</taxon>
        <taxon>Streptophyta</taxon>
        <taxon>Embryophyta</taxon>
        <taxon>Tracheophyta</taxon>
        <taxon>Spermatophyta</taxon>
        <taxon>Magnoliopsida</taxon>
        <taxon>eudicotyledons</taxon>
        <taxon>Gunneridae</taxon>
        <taxon>Pentapetalae</taxon>
        <taxon>Dilleniales</taxon>
        <taxon>Dilleniaceae</taxon>
        <taxon>Dillenia</taxon>
    </lineage>
</organism>
<keyword evidence="12" id="KW-0964">Secreted</keyword>
<dbReference type="InterPro" id="IPR000823">
    <property type="entry name" value="Peroxidase_pln"/>
</dbReference>
<accession>A0AAN8W0S3</accession>
<evidence type="ECO:0000256" key="13">
    <source>
        <dbReference type="SAM" id="Phobius"/>
    </source>
</evidence>
<dbReference type="PROSITE" id="PS50873">
    <property type="entry name" value="PEROXIDASE_4"/>
    <property type="match status" value="1"/>
</dbReference>
<keyword evidence="16" id="KW-1185">Reference proteome</keyword>
<dbReference type="EC" id="1.11.1.7" evidence="3 12"/>
<evidence type="ECO:0000313" key="16">
    <source>
        <dbReference type="Proteomes" id="UP001370490"/>
    </source>
</evidence>
<dbReference type="PROSITE" id="PS00435">
    <property type="entry name" value="PEROXIDASE_1"/>
    <property type="match status" value="1"/>
</dbReference>
<feature type="binding site" description="axial binding residue" evidence="10">
    <location>
        <position position="272"/>
    </location>
    <ligand>
        <name>heme b</name>
        <dbReference type="ChEBI" id="CHEBI:60344"/>
    </ligand>
    <ligandPart>
        <name>Fe</name>
        <dbReference type="ChEBI" id="CHEBI:18248"/>
    </ligandPart>
</feature>
<dbReference type="GO" id="GO:0020037">
    <property type="term" value="F:heme binding"/>
    <property type="evidence" value="ECO:0007669"/>
    <property type="project" value="UniProtKB-UniRule"/>
</dbReference>
<dbReference type="GO" id="GO:0006979">
    <property type="term" value="P:response to oxidative stress"/>
    <property type="evidence" value="ECO:0007669"/>
    <property type="project" value="UniProtKB-UniRule"/>
</dbReference>
<comment type="function">
    <text evidence="12">Removal of H(2)O(2), oxidation of toxic reductants, biosynthesis and degradation of lignin, suberization, auxin catabolism, response to environmental stresses such as wounding, pathogen attack and oxidative stress.</text>
</comment>
<dbReference type="PANTHER" id="PTHR31235">
    <property type="entry name" value="PEROXIDASE 25-RELATED"/>
    <property type="match status" value="1"/>
</dbReference>
<keyword evidence="12" id="KW-0376">Hydrogen peroxide</keyword>
<feature type="binding site" evidence="10">
    <location>
        <position position="155"/>
    </location>
    <ligand>
        <name>Ca(2+)</name>
        <dbReference type="ChEBI" id="CHEBI:29108"/>
        <label>1</label>
    </ligand>
</feature>
<keyword evidence="5 12" id="KW-0349">Heme</keyword>
<feature type="domain" description="Plant heme peroxidase family profile" evidence="14">
    <location>
        <begin position="127"/>
        <end position="394"/>
    </location>
</feature>
<evidence type="ECO:0000256" key="5">
    <source>
        <dbReference type="ARBA" id="ARBA00022617"/>
    </source>
</evidence>
<feature type="binding site" evidence="10">
    <location>
        <position position="273"/>
    </location>
    <ligand>
        <name>Ca(2+)</name>
        <dbReference type="ChEBI" id="CHEBI:29108"/>
        <label>2</label>
    </ligand>
</feature>
<gene>
    <name evidence="15" type="ORF">RJ641_028842</name>
</gene>
<keyword evidence="10 12" id="KW-0106">Calcium</keyword>
<comment type="cofactor">
    <cofactor evidence="10 12">
        <name>heme b</name>
        <dbReference type="ChEBI" id="CHEBI:60344"/>
    </cofactor>
    <text evidence="10 12">Binds 1 heme b (iron(II)-protoporphyrin IX) group per subunit.</text>
</comment>
<keyword evidence="8 10" id="KW-0408">Iron</keyword>
<evidence type="ECO:0000256" key="4">
    <source>
        <dbReference type="ARBA" id="ARBA00022559"/>
    </source>
</evidence>
<sequence length="394" mass="43342">MLVTPKISINDGNLVVHGKTILTGVPDNIVLTPGSVCLGFGLLYVDSIEFGLDQCSAKRAEHDYLLYALIYDLRLSRLCNSWLTNNYSSLHLQIHLIPSLEFPTIGVATFIALGFALLVFSVYSAKALSFNYYDHTCPQAESIVSRTVKIQEGYGCDASVLLNSTSKNQTEKDGPPNISLHAFYIIDIAKEEIEDSCLGVASCAAILAFAAKGYCCFVCHVYHQKAFIPVPTKDSGVPTWDMPKGSLDGRISQSFAQRGLSLDDLVALSGGHTLGFSHYSSFQNRVHNFDTANDIDPTMQAEFAESPQSVCPIHKKEQTWTQLQLNLTMPTSSCLGKSSFSSDQALLTNPKTKALVSKYACSLEEFEKAFVKAMIRMSSITGGEEIRYHFRVLR</sequence>
<evidence type="ECO:0000256" key="7">
    <source>
        <dbReference type="ARBA" id="ARBA00023002"/>
    </source>
</evidence>
<evidence type="ECO:0000256" key="1">
    <source>
        <dbReference type="ARBA" id="ARBA00000189"/>
    </source>
</evidence>
<keyword evidence="13" id="KW-0812">Transmembrane</keyword>
<evidence type="ECO:0000313" key="15">
    <source>
        <dbReference type="EMBL" id="KAK6939311.1"/>
    </source>
</evidence>
<keyword evidence="9 11" id="KW-1015">Disulfide bond</keyword>
<dbReference type="GO" id="GO:0140825">
    <property type="term" value="F:lactoperoxidase activity"/>
    <property type="evidence" value="ECO:0007669"/>
    <property type="project" value="UniProtKB-EC"/>
</dbReference>